<dbReference type="PROSITE" id="PS00651">
    <property type="entry name" value="RIBOSOMAL_L9"/>
    <property type="match status" value="1"/>
</dbReference>
<dbReference type="GO" id="GO:0006412">
    <property type="term" value="P:translation"/>
    <property type="evidence" value="ECO:0007669"/>
    <property type="project" value="InterPro"/>
</dbReference>
<dbReference type="GO" id="GO:1990904">
    <property type="term" value="C:ribonucleoprotein complex"/>
    <property type="evidence" value="ECO:0007669"/>
    <property type="project" value="UniProtKB-KW"/>
</dbReference>
<gene>
    <name evidence="9" type="ORF">S01H1_17778</name>
</gene>
<feature type="region of interest" description="Disordered" evidence="7">
    <location>
        <begin position="152"/>
        <end position="181"/>
    </location>
</feature>
<comment type="similarity">
    <text evidence="1">Belongs to the bacterial ribosomal protein bL9 family.</text>
</comment>
<keyword evidence="6" id="KW-0175">Coiled coil</keyword>
<feature type="coiled-coil region" evidence="6">
    <location>
        <begin position="44"/>
        <end position="75"/>
    </location>
</feature>
<evidence type="ECO:0000256" key="5">
    <source>
        <dbReference type="ARBA" id="ARBA00023274"/>
    </source>
</evidence>
<evidence type="ECO:0000256" key="7">
    <source>
        <dbReference type="SAM" id="MobiDB-lite"/>
    </source>
</evidence>
<evidence type="ECO:0000256" key="3">
    <source>
        <dbReference type="ARBA" id="ARBA00022884"/>
    </source>
</evidence>
<proteinExistence type="inferred from homology"/>
<dbReference type="InterPro" id="IPR020594">
    <property type="entry name" value="Ribosomal_bL9_bac/chp"/>
</dbReference>
<dbReference type="Gene3D" id="3.40.5.10">
    <property type="entry name" value="Ribosomal protein L9, N-terminal domain"/>
    <property type="match status" value="1"/>
</dbReference>
<sequence length="181" mass="19862">MKVLLRRNVSNLGTIGEVVDVKGGYARNYLLPQRLAVEPTKANVKTVEADKQRYLEELARERQALELRAESIRGKEITITARANEEGHLYGSIGPAQIVAAMAETGVFLESSHIVLDEPIRKLDKYDVTVRLAEGITATIHVWVVPHHDEGLPEEAAAKPTDAQETAEAAQDSVDQGEQDA</sequence>
<dbReference type="InterPro" id="IPR009027">
    <property type="entry name" value="Ribosomal_bL9/RNase_H1_N"/>
</dbReference>
<evidence type="ECO:0000313" key="9">
    <source>
        <dbReference type="EMBL" id="GAF74876.1"/>
    </source>
</evidence>
<dbReference type="InterPro" id="IPR036791">
    <property type="entry name" value="Ribosomal_bL9_C_sf"/>
</dbReference>
<dbReference type="InterPro" id="IPR020070">
    <property type="entry name" value="Ribosomal_bL9_N"/>
</dbReference>
<dbReference type="Gene3D" id="3.10.430.100">
    <property type="entry name" value="Ribosomal protein L9, C-terminal domain"/>
    <property type="match status" value="1"/>
</dbReference>
<dbReference type="GO" id="GO:0005840">
    <property type="term" value="C:ribosome"/>
    <property type="evidence" value="ECO:0007669"/>
    <property type="project" value="UniProtKB-KW"/>
</dbReference>
<dbReference type="InterPro" id="IPR036935">
    <property type="entry name" value="Ribosomal_bL9_N_sf"/>
</dbReference>
<keyword evidence="2" id="KW-0699">rRNA-binding</keyword>
<protein>
    <recommendedName>
        <fullName evidence="8">Ribosomal protein L9 domain-containing protein</fullName>
    </recommendedName>
</protein>
<evidence type="ECO:0000256" key="6">
    <source>
        <dbReference type="SAM" id="Coils"/>
    </source>
</evidence>
<evidence type="ECO:0000256" key="2">
    <source>
        <dbReference type="ARBA" id="ARBA00022730"/>
    </source>
</evidence>
<dbReference type="Pfam" id="PF03948">
    <property type="entry name" value="Ribosomal_L9_C"/>
    <property type="match status" value="1"/>
</dbReference>
<dbReference type="EMBL" id="BARS01009455">
    <property type="protein sequence ID" value="GAF74876.1"/>
    <property type="molecule type" value="Genomic_DNA"/>
</dbReference>
<evidence type="ECO:0000259" key="8">
    <source>
        <dbReference type="PROSITE" id="PS00651"/>
    </source>
</evidence>
<comment type="caution">
    <text evidence="9">The sequence shown here is derived from an EMBL/GenBank/DDBJ whole genome shotgun (WGS) entry which is preliminary data.</text>
</comment>
<dbReference type="SUPFAM" id="SSF55658">
    <property type="entry name" value="L9 N-domain-like"/>
    <property type="match status" value="1"/>
</dbReference>
<organism evidence="9">
    <name type="scientific">marine sediment metagenome</name>
    <dbReference type="NCBI Taxonomy" id="412755"/>
    <lineage>
        <taxon>unclassified sequences</taxon>
        <taxon>metagenomes</taxon>
        <taxon>ecological metagenomes</taxon>
    </lineage>
</organism>
<dbReference type="NCBIfam" id="TIGR00158">
    <property type="entry name" value="L9"/>
    <property type="match status" value="1"/>
</dbReference>
<dbReference type="Pfam" id="PF01281">
    <property type="entry name" value="Ribosomal_L9_N"/>
    <property type="match status" value="1"/>
</dbReference>
<feature type="domain" description="Ribosomal protein L9" evidence="8">
    <location>
        <begin position="13"/>
        <end position="40"/>
    </location>
</feature>
<dbReference type="GO" id="GO:0019843">
    <property type="term" value="F:rRNA binding"/>
    <property type="evidence" value="ECO:0007669"/>
    <property type="project" value="UniProtKB-KW"/>
</dbReference>
<keyword evidence="5" id="KW-0687">Ribonucleoprotein</keyword>
<dbReference type="GO" id="GO:0003735">
    <property type="term" value="F:structural constituent of ribosome"/>
    <property type="evidence" value="ECO:0007669"/>
    <property type="project" value="InterPro"/>
</dbReference>
<name>X0SIE0_9ZZZZ</name>
<accession>X0SIE0</accession>
<dbReference type="PANTHER" id="PTHR21368">
    <property type="entry name" value="50S RIBOSOMAL PROTEIN L9"/>
    <property type="match status" value="1"/>
</dbReference>
<dbReference type="SUPFAM" id="SSF55653">
    <property type="entry name" value="Ribosomal protein L9 C-domain"/>
    <property type="match status" value="1"/>
</dbReference>
<dbReference type="InterPro" id="IPR000244">
    <property type="entry name" value="Ribosomal_bL9"/>
</dbReference>
<evidence type="ECO:0000256" key="4">
    <source>
        <dbReference type="ARBA" id="ARBA00022980"/>
    </source>
</evidence>
<dbReference type="AlphaFoldDB" id="X0SIE0"/>
<feature type="non-terminal residue" evidence="9">
    <location>
        <position position="181"/>
    </location>
</feature>
<keyword evidence="3" id="KW-0694">RNA-binding</keyword>
<evidence type="ECO:0000256" key="1">
    <source>
        <dbReference type="ARBA" id="ARBA00010605"/>
    </source>
</evidence>
<keyword evidence="4" id="KW-0689">Ribosomal protein</keyword>
<dbReference type="InterPro" id="IPR020069">
    <property type="entry name" value="Ribosomal_bL9_C"/>
</dbReference>
<reference evidence="9" key="1">
    <citation type="journal article" date="2014" name="Front. Microbiol.">
        <title>High frequency of phylogenetically diverse reductive dehalogenase-homologous genes in deep subseafloor sedimentary metagenomes.</title>
        <authorList>
            <person name="Kawai M."/>
            <person name="Futagami T."/>
            <person name="Toyoda A."/>
            <person name="Takaki Y."/>
            <person name="Nishi S."/>
            <person name="Hori S."/>
            <person name="Arai W."/>
            <person name="Tsubouchi T."/>
            <person name="Morono Y."/>
            <person name="Uchiyama I."/>
            <person name="Ito T."/>
            <person name="Fujiyama A."/>
            <person name="Inagaki F."/>
            <person name="Takami H."/>
        </authorList>
    </citation>
    <scope>NUCLEOTIDE SEQUENCE</scope>
    <source>
        <strain evidence="9">Expedition CK06-06</strain>
    </source>
</reference>
<dbReference type="HAMAP" id="MF_00503">
    <property type="entry name" value="Ribosomal_bL9"/>
    <property type="match status" value="1"/>
</dbReference>